<evidence type="ECO:0000256" key="8">
    <source>
        <dbReference type="ARBA" id="ARBA00022989"/>
    </source>
</evidence>
<keyword evidence="6 10" id="KW-0812">Transmembrane</keyword>
<dbReference type="InterPro" id="IPR005503">
    <property type="entry name" value="FliL"/>
</dbReference>
<evidence type="ECO:0000256" key="10">
    <source>
        <dbReference type="RuleBase" id="RU364125"/>
    </source>
</evidence>
<evidence type="ECO:0000256" key="9">
    <source>
        <dbReference type="ARBA" id="ARBA00023136"/>
    </source>
</evidence>
<dbReference type="eggNOG" id="COG1580">
    <property type="taxonomic scope" value="Bacteria"/>
</dbReference>
<dbReference type="HOGENOM" id="CLU_099018_1_0_5"/>
<evidence type="ECO:0000256" key="3">
    <source>
        <dbReference type="ARBA" id="ARBA00008281"/>
    </source>
</evidence>
<dbReference type="GO" id="GO:0005886">
    <property type="term" value="C:plasma membrane"/>
    <property type="evidence" value="ECO:0007669"/>
    <property type="project" value="UniProtKB-SubCell"/>
</dbReference>
<dbReference type="GO" id="GO:0006935">
    <property type="term" value="P:chemotaxis"/>
    <property type="evidence" value="ECO:0007669"/>
    <property type="project" value="UniProtKB-KW"/>
</dbReference>
<evidence type="ECO:0000256" key="2">
    <source>
        <dbReference type="ARBA" id="ARBA00004162"/>
    </source>
</evidence>
<accession>A3V242</accession>
<comment type="subcellular location">
    <subcellularLocation>
        <location evidence="10">Cell inner membrane</location>
    </subcellularLocation>
    <subcellularLocation>
        <location evidence="2">Cell membrane</location>
        <topology evidence="2">Single-pass membrane protein</topology>
    </subcellularLocation>
</comment>
<evidence type="ECO:0000256" key="7">
    <source>
        <dbReference type="ARBA" id="ARBA00022779"/>
    </source>
</evidence>
<sequence>MSEEEEPKKKKSGVGKILIFAVVGLVMMGAGLGVGYFLFGTATNTPEQIAAQIIEKNRGAVPEVAEVETEEAADGGPPEKVSKDSLKSEVFETLYYELPGSLTTNLKDSRRFLQIGVGLSTQYDEAILENVESNLPAIRAAILATLSDYGEEDVVGREARTALSDDLKATINATLEELEGFGGVEGVLLTSFVMQ</sequence>
<keyword evidence="5 10" id="KW-0145">Chemotaxis</keyword>
<reference evidence="11 12" key="1">
    <citation type="submission" date="2006-01" db="EMBL/GenBank/DDBJ databases">
        <authorList>
            <person name="Hagstrom A."/>
            <person name="Ferriera S."/>
            <person name="Johnson J."/>
            <person name="Kravitz S."/>
            <person name="Halpern A."/>
            <person name="Remington K."/>
            <person name="Beeson K."/>
            <person name="Tran B."/>
            <person name="Rogers Y.-H."/>
            <person name="Friedman R."/>
            <person name="Venter J.C."/>
        </authorList>
    </citation>
    <scope>NUCLEOTIDE SEQUENCE [LARGE SCALE GENOMIC DNA]</scope>
    <source>
        <strain evidence="11 12">SKA53</strain>
    </source>
</reference>
<proteinExistence type="inferred from homology"/>
<dbReference type="Proteomes" id="UP000004507">
    <property type="component" value="Unassembled WGS sequence"/>
</dbReference>
<comment type="function">
    <text evidence="1 10">Controls the rotational direction of flagella during chemotaxis.</text>
</comment>
<keyword evidence="11" id="KW-0966">Cell projection</keyword>
<evidence type="ECO:0000256" key="5">
    <source>
        <dbReference type="ARBA" id="ARBA00022500"/>
    </source>
</evidence>
<evidence type="ECO:0000256" key="1">
    <source>
        <dbReference type="ARBA" id="ARBA00002254"/>
    </source>
</evidence>
<dbReference type="GO" id="GO:0071978">
    <property type="term" value="P:bacterial-type flagellum-dependent swarming motility"/>
    <property type="evidence" value="ECO:0007669"/>
    <property type="project" value="TreeGrafter"/>
</dbReference>
<keyword evidence="10" id="KW-0997">Cell inner membrane</keyword>
<dbReference type="AlphaFoldDB" id="A3V242"/>
<keyword evidence="11" id="KW-0969">Cilium</keyword>
<dbReference type="Pfam" id="PF03748">
    <property type="entry name" value="FliL"/>
    <property type="match status" value="1"/>
</dbReference>
<gene>
    <name evidence="11" type="ORF">SKA53_11338</name>
</gene>
<dbReference type="STRING" id="314232.SKA53_11338"/>
<keyword evidence="4" id="KW-1003">Cell membrane</keyword>
<organism evidence="11 12">
    <name type="scientific">Yoonia vestfoldensis SKA53</name>
    <dbReference type="NCBI Taxonomy" id="314232"/>
    <lineage>
        <taxon>Bacteria</taxon>
        <taxon>Pseudomonadati</taxon>
        <taxon>Pseudomonadota</taxon>
        <taxon>Alphaproteobacteria</taxon>
        <taxon>Rhodobacterales</taxon>
        <taxon>Paracoccaceae</taxon>
        <taxon>Yoonia</taxon>
    </lineage>
</organism>
<keyword evidence="8 10" id="KW-1133">Transmembrane helix</keyword>
<feature type="transmembrane region" description="Helical" evidence="10">
    <location>
        <begin position="17"/>
        <end position="39"/>
    </location>
</feature>
<dbReference type="PANTHER" id="PTHR35091">
    <property type="entry name" value="FLAGELLAR PROTEIN FLIL"/>
    <property type="match status" value="1"/>
</dbReference>
<evidence type="ECO:0000256" key="4">
    <source>
        <dbReference type="ARBA" id="ARBA00022475"/>
    </source>
</evidence>
<dbReference type="PANTHER" id="PTHR35091:SF2">
    <property type="entry name" value="FLAGELLAR PROTEIN FLIL"/>
    <property type="match status" value="1"/>
</dbReference>
<protein>
    <recommendedName>
        <fullName evidence="10">Flagellar protein FliL</fullName>
    </recommendedName>
</protein>
<dbReference type="EMBL" id="AAMS01000002">
    <property type="protein sequence ID" value="EAQ07423.1"/>
    <property type="molecule type" value="Genomic_DNA"/>
</dbReference>
<evidence type="ECO:0000313" key="11">
    <source>
        <dbReference type="EMBL" id="EAQ07423.1"/>
    </source>
</evidence>
<dbReference type="GO" id="GO:0009425">
    <property type="term" value="C:bacterial-type flagellum basal body"/>
    <property type="evidence" value="ECO:0007669"/>
    <property type="project" value="InterPro"/>
</dbReference>
<keyword evidence="12" id="KW-1185">Reference proteome</keyword>
<dbReference type="RefSeq" id="WP_007206209.1">
    <property type="nucleotide sequence ID" value="NZ_CH672414.1"/>
</dbReference>
<dbReference type="OrthoDB" id="7058946at2"/>
<evidence type="ECO:0000313" key="12">
    <source>
        <dbReference type="Proteomes" id="UP000004507"/>
    </source>
</evidence>
<comment type="similarity">
    <text evidence="3 10">Belongs to the FliL family.</text>
</comment>
<comment type="caution">
    <text evidence="11">The sequence shown here is derived from an EMBL/GenBank/DDBJ whole genome shotgun (WGS) entry which is preliminary data.</text>
</comment>
<keyword evidence="7 10" id="KW-0283">Flagellar rotation</keyword>
<keyword evidence="9 10" id="KW-0472">Membrane</keyword>
<name>A3V242_9RHOB</name>
<keyword evidence="11" id="KW-0282">Flagellum</keyword>
<evidence type="ECO:0000256" key="6">
    <source>
        <dbReference type="ARBA" id="ARBA00022692"/>
    </source>
</evidence>